<reference evidence="2 3" key="1">
    <citation type="journal article" date="2015" name="Genome Biol. Evol.">
        <title>Comparative Genomics of a Bacterivorous Green Alga Reveals Evolutionary Causalities and Consequences of Phago-Mixotrophic Mode of Nutrition.</title>
        <authorList>
            <person name="Burns J.A."/>
            <person name="Paasch A."/>
            <person name="Narechania A."/>
            <person name="Kim E."/>
        </authorList>
    </citation>
    <scope>NUCLEOTIDE SEQUENCE [LARGE SCALE GENOMIC DNA]</scope>
    <source>
        <strain evidence="2 3">PLY_AMNH</strain>
    </source>
</reference>
<comment type="caution">
    <text evidence="2">The sequence shown here is derived from an EMBL/GenBank/DDBJ whole genome shotgun (WGS) entry which is preliminary data.</text>
</comment>
<dbReference type="AlphaFoldDB" id="A0AAE0L9F1"/>
<organism evidence="2 3">
    <name type="scientific">Cymbomonas tetramitiformis</name>
    <dbReference type="NCBI Taxonomy" id="36881"/>
    <lineage>
        <taxon>Eukaryota</taxon>
        <taxon>Viridiplantae</taxon>
        <taxon>Chlorophyta</taxon>
        <taxon>Pyramimonadophyceae</taxon>
        <taxon>Pyramimonadales</taxon>
        <taxon>Pyramimonadaceae</taxon>
        <taxon>Cymbomonas</taxon>
    </lineage>
</organism>
<name>A0AAE0L9F1_9CHLO</name>
<feature type="compositionally biased region" description="Basic and acidic residues" evidence="1">
    <location>
        <begin position="81"/>
        <end position="101"/>
    </location>
</feature>
<dbReference type="Proteomes" id="UP001190700">
    <property type="component" value="Unassembled WGS sequence"/>
</dbReference>
<keyword evidence="3" id="KW-1185">Reference proteome</keyword>
<feature type="region of interest" description="Disordered" evidence="1">
    <location>
        <begin position="81"/>
        <end position="110"/>
    </location>
</feature>
<dbReference type="EMBL" id="LGRX02006487">
    <property type="protein sequence ID" value="KAK3276575.1"/>
    <property type="molecule type" value="Genomic_DNA"/>
</dbReference>
<protein>
    <submittedName>
        <fullName evidence="2">Uncharacterized protein</fullName>
    </submittedName>
</protein>
<evidence type="ECO:0000313" key="2">
    <source>
        <dbReference type="EMBL" id="KAK3276575.1"/>
    </source>
</evidence>
<evidence type="ECO:0000256" key="1">
    <source>
        <dbReference type="SAM" id="MobiDB-lite"/>
    </source>
</evidence>
<accession>A0AAE0L9F1</accession>
<proteinExistence type="predicted"/>
<gene>
    <name evidence="2" type="ORF">CYMTET_15360</name>
</gene>
<sequence>MPEGTNGEAAAQTIDTALLDFCESGALTVKTIFSDRLSEPLQAQTGAADKHNHEPVCILGCEETKMPIKLPGKLEAVTCHPPRDFMPPKKSKTDIQHTKEDKKRKRRCPGDEVSEVNRVAVTCESADIKGFEKVTTSVSETRIDFKMKGQVFRDDARKEAYHGTLKRVVPLREHSELALMVMGKKGESDALMFVTNEFFEISTQYRVELPGETYPRLDDIVSVLPT</sequence>
<evidence type="ECO:0000313" key="3">
    <source>
        <dbReference type="Proteomes" id="UP001190700"/>
    </source>
</evidence>